<reference evidence="3" key="1">
    <citation type="submission" date="2018-05" db="EMBL/GenBank/DDBJ databases">
        <authorList>
            <person name="Lanie J.A."/>
            <person name="Ng W.-L."/>
            <person name="Kazmierczak K.M."/>
            <person name="Andrzejewski T.M."/>
            <person name="Davidsen T.M."/>
            <person name="Wayne K.J."/>
            <person name="Tettelin H."/>
            <person name="Glass J.I."/>
            <person name="Rusch D."/>
            <person name="Podicherti R."/>
            <person name="Tsui H.-C.T."/>
            <person name="Winkler M.E."/>
        </authorList>
    </citation>
    <scope>NUCLEOTIDE SEQUENCE</scope>
</reference>
<dbReference type="SUPFAM" id="SSF53474">
    <property type="entry name" value="alpha/beta-Hydrolases"/>
    <property type="match status" value="1"/>
</dbReference>
<dbReference type="AlphaFoldDB" id="A0A382MVI7"/>
<evidence type="ECO:0000313" key="3">
    <source>
        <dbReference type="EMBL" id="SVC51341.1"/>
    </source>
</evidence>
<dbReference type="PANTHER" id="PTHR43798">
    <property type="entry name" value="MONOACYLGLYCEROL LIPASE"/>
    <property type="match status" value="1"/>
</dbReference>
<evidence type="ECO:0000256" key="1">
    <source>
        <dbReference type="SAM" id="MobiDB-lite"/>
    </source>
</evidence>
<name>A0A382MVI7_9ZZZZ</name>
<dbReference type="Pfam" id="PF00561">
    <property type="entry name" value="Abhydrolase_1"/>
    <property type="match status" value="1"/>
</dbReference>
<organism evidence="3">
    <name type="scientific">marine metagenome</name>
    <dbReference type="NCBI Taxonomy" id="408172"/>
    <lineage>
        <taxon>unclassified sequences</taxon>
        <taxon>metagenomes</taxon>
        <taxon>ecological metagenomes</taxon>
    </lineage>
</organism>
<feature type="non-terminal residue" evidence="3">
    <location>
        <position position="1"/>
    </location>
</feature>
<dbReference type="EMBL" id="UINC01095338">
    <property type="protein sequence ID" value="SVC51341.1"/>
    <property type="molecule type" value="Genomic_DNA"/>
</dbReference>
<sequence length="241" mass="27396">MKIYEENYIHTQDIALNVASYEKKSNTINILFVHGFLERWQSWEQTMNFLPKHYNLFAVDLRGFGRSGKTLTNHKRSTWAKDISNLVNILNKKEMMLVGHSLGGPIVSSVAKTNKISCVILEDPFLGSQPVDKTGRAQRGKLVAEIIDNSKSLDEAIKELKILRPDWRDDIPVEIATARKFTDKFLLEVPRKFDDDFSIEEIYKNIPCRTILNNSNPSLGGINSADEIKEIPSDSTDESLI</sequence>
<feature type="domain" description="AB hydrolase-1" evidence="2">
    <location>
        <begin position="30"/>
        <end position="140"/>
    </location>
</feature>
<dbReference type="InterPro" id="IPR000073">
    <property type="entry name" value="AB_hydrolase_1"/>
</dbReference>
<dbReference type="PANTHER" id="PTHR43798:SF33">
    <property type="entry name" value="HYDROLASE, PUTATIVE (AFU_ORTHOLOGUE AFUA_2G14860)-RELATED"/>
    <property type="match status" value="1"/>
</dbReference>
<accession>A0A382MVI7</accession>
<feature type="non-terminal residue" evidence="3">
    <location>
        <position position="241"/>
    </location>
</feature>
<gene>
    <name evidence="3" type="ORF">METZ01_LOCUS304195</name>
</gene>
<feature type="region of interest" description="Disordered" evidence="1">
    <location>
        <begin position="222"/>
        <end position="241"/>
    </location>
</feature>
<dbReference type="InterPro" id="IPR029058">
    <property type="entry name" value="AB_hydrolase_fold"/>
</dbReference>
<dbReference type="Gene3D" id="3.40.50.1820">
    <property type="entry name" value="alpha/beta hydrolase"/>
    <property type="match status" value="1"/>
</dbReference>
<proteinExistence type="predicted"/>
<dbReference type="InterPro" id="IPR050266">
    <property type="entry name" value="AB_hydrolase_sf"/>
</dbReference>
<protein>
    <recommendedName>
        <fullName evidence="2">AB hydrolase-1 domain-containing protein</fullName>
    </recommendedName>
</protein>
<evidence type="ECO:0000259" key="2">
    <source>
        <dbReference type="Pfam" id="PF00561"/>
    </source>
</evidence>
<dbReference type="GO" id="GO:0016020">
    <property type="term" value="C:membrane"/>
    <property type="evidence" value="ECO:0007669"/>
    <property type="project" value="TreeGrafter"/>
</dbReference>